<dbReference type="InterPro" id="IPR002347">
    <property type="entry name" value="SDR_fam"/>
</dbReference>
<dbReference type="Gene3D" id="3.40.50.720">
    <property type="entry name" value="NAD(P)-binding Rossmann-like Domain"/>
    <property type="match status" value="1"/>
</dbReference>
<dbReference type="EMBL" id="JACEFI010000022">
    <property type="protein sequence ID" value="KAH0593204.1"/>
    <property type="molecule type" value="Genomic_DNA"/>
</dbReference>
<organism evidence="1 2">
    <name type="scientific">Metarhizium humberi</name>
    <dbReference type="NCBI Taxonomy" id="2596975"/>
    <lineage>
        <taxon>Eukaryota</taxon>
        <taxon>Fungi</taxon>
        <taxon>Dikarya</taxon>
        <taxon>Ascomycota</taxon>
        <taxon>Pezizomycotina</taxon>
        <taxon>Sordariomycetes</taxon>
        <taxon>Hypocreomycetidae</taxon>
        <taxon>Hypocreales</taxon>
        <taxon>Clavicipitaceae</taxon>
        <taxon>Metarhizium</taxon>
    </lineage>
</organism>
<keyword evidence="2" id="KW-1185">Reference proteome</keyword>
<evidence type="ECO:0008006" key="3">
    <source>
        <dbReference type="Google" id="ProtNLM"/>
    </source>
</evidence>
<dbReference type="PANTHER" id="PTHR43431">
    <property type="entry name" value="OXIDOREDUCTASE, SHORT CHAIN DEHYDROGENASE/REDUCTASE FAMILY (AFU_ORTHOLOGUE AFUA_5G14000)"/>
    <property type="match status" value="1"/>
</dbReference>
<dbReference type="SUPFAM" id="SSF51735">
    <property type="entry name" value="NAD(P)-binding Rossmann-fold domains"/>
    <property type="match status" value="1"/>
</dbReference>
<sequence length="265" mass="28646">MQHYVLISFPLNAYLITNGNIMAQRPFAIIAGVGAGTGAAVARRFAKQYPVALLARSSKFASGLVSQIEADGGIAASFQANVSDEESMNLAFDAIKEKFGTKCAAAIFNASSRPFPKPFLWQSQDDLAYGLDISLTGAFLFAQAALPLLLSSTGSTEFVPTLIFTGATAAVKANAWMQPFTVSKHALRALSQTLSREFEPQGVHVAHVIIDGVIRMPLTRLLKLFSAWDAKLDPDAIAESYWHLHAQSTSSMTSEIAIRPFCETW</sequence>
<gene>
    <name evidence="1" type="ORF">MHUMG1_08926</name>
</gene>
<comment type="caution">
    <text evidence="1">The sequence shown here is derived from an EMBL/GenBank/DDBJ whole genome shotgun (WGS) entry which is preliminary data.</text>
</comment>
<evidence type="ECO:0000313" key="1">
    <source>
        <dbReference type="EMBL" id="KAH0593204.1"/>
    </source>
</evidence>
<accession>A0A9P8S3M3</accession>
<dbReference type="PANTHER" id="PTHR43431:SF7">
    <property type="entry name" value="OXIDOREDUCTASE, SHORT CHAIN DEHYDROGENASE_REDUCTASE FAMILY (AFU_ORTHOLOGUE AFUA_5G14000)"/>
    <property type="match status" value="1"/>
</dbReference>
<dbReference type="InterPro" id="IPR036291">
    <property type="entry name" value="NAD(P)-bd_dom_sf"/>
</dbReference>
<dbReference type="Proteomes" id="UP000764110">
    <property type="component" value="Unassembled WGS sequence"/>
</dbReference>
<name>A0A9P8S3M3_9HYPO</name>
<evidence type="ECO:0000313" key="2">
    <source>
        <dbReference type="Proteomes" id="UP000764110"/>
    </source>
</evidence>
<dbReference type="Pfam" id="PF00106">
    <property type="entry name" value="adh_short"/>
    <property type="match status" value="1"/>
</dbReference>
<reference evidence="1 2" key="1">
    <citation type="submission" date="2020-07" db="EMBL/GenBank/DDBJ databases">
        <title>Metarhizium humberi genome.</title>
        <authorList>
            <person name="Lysoe E."/>
        </authorList>
    </citation>
    <scope>NUCLEOTIDE SEQUENCE [LARGE SCALE GENOMIC DNA]</scope>
    <source>
        <strain evidence="1 2">ESALQ1638</strain>
    </source>
</reference>
<protein>
    <recommendedName>
        <fullName evidence="3">Oxidoreductase, short chain dehydrogenase/reductase family</fullName>
    </recommendedName>
</protein>
<dbReference type="AlphaFoldDB" id="A0A9P8S3M3"/>
<proteinExistence type="predicted"/>
<dbReference type="PRINTS" id="PR00081">
    <property type="entry name" value="GDHRDH"/>
</dbReference>